<dbReference type="GO" id="GO:0016281">
    <property type="term" value="C:eukaryotic translation initiation factor 4F complex"/>
    <property type="evidence" value="ECO:0007669"/>
    <property type="project" value="TreeGrafter"/>
</dbReference>
<dbReference type="PANTHER" id="PTHR23253:SF9">
    <property type="entry name" value="EUKARYOTIC TRANSLATION INITIATION FACTOR 4 GAMMA 2"/>
    <property type="match status" value="1"/>
</dbReference>
<reference evidence="7" key="2">
    <citation type="submission" date="2015-01" db="EMBL/GenBank/DDBJ databases">
        <title>Evolutionary Origins and Diversification of the Mycorrhizal Mutualists.</title>
        <authorList>
            <consortium name="DOE Joint Genome Institute"/>
            <consortium name="Mycorrhizal Genomics Consortium"/>
            <person name="Kohler A."/>
            <person name="Kuo A."/>
            <person name="Nagy L.G."/>
            <person name="Floudas D."/>
            <person name="Copeland A."/>
            <person name="Barry K.W."/>
            <person name="Cichocki N."/>
            <person name="Veneault-Fourrey C."/>
            <person name="LaButti K."/>
            <person name="Lindquist E.A."/>
            <person name="Lipzen A."/>
            <person name="Lundell T."/>
            <person name="Morin E."/>
            <person name="Murat C."/>
            <person name="Riley R."/>
            <person name="Ohm R."/>
            <person name="Sun H."/>
            <person name="Tunlid A."/>
            <person name="Henrissat B."/>
            <person name="Grigoriev I.V."/>
            <person name="Hibbett D.S."/>
            <person name="Martin F."/>
        </authorList>
    </citation>
    <scope>NUCLEOTIDE SEQUENCE [LARGE SCALE GENOMIC DNA]</scope>
    <source>
        <strain evidence="7">MUT 4182</strain>
    </source>
</reference>
<keyword evidence="2" id="KW-0396">Initiation factor</keyword>
<dbReference type="EMBL" id="KN822987">
    <property type="protein sequence ID" value="KIO29044.1"/>
    <property type="molecule type" value="Genomic_DNA"/>
</dbReference>
<dbReference type="STRING" id="1051891.A0A0C3QP61"/>
<sequence>MLDQISQGVKADSIKDKQGRPIVGGALFGKLLLDQCQELFEKDWPREKAQGLLSKSTDEPAEKPKGVTDDPTYSPISPNKRRHRRLGVVLFIGELFNMQVCPESTLYESLRRLVDGGAKGVAYFARLLMVVGKALEAPKSKKNLDIYFKMIKMWSEISQIRPRLRFVLLVIALCCCL</sequence>
<dbReference type="Gene3D" id="1.25.40.180">
    <property type="match status" value="1"/>
</dbReference>
<accession>A0A0C3QP61</accession>
<dbReference type="Proteomes" id="UP000054248">
    <property type="component" value="Unassembled WGS sequence"/>
</dbReference>
<feature type="region of interest" description="Disordered" evidence="4">
    <location>
        <begin position="51"/>
        <end position="79"/>
    </location>
</feature>
<evidence type="ECO:0000256" key="1">
    <source>
        <dbReference type="ARBA" id="ARBA00005775"/>
    </source>
</evidence>
<dbReference type="GO" id="GO:0003743">
    <property type="term" value="F:translation initiation factor activity"/>
    <property type="evidence" value="ECO:0007669"/>
    <property type="project" value="UniProtKB-KW"/>
</dbReference>
<dbReference type="GO" id="GO:0003729">
    <property type="term" value="F:mRNA binding"/>
    <property type="evidence" value="ECO:0007669"/>
    <property type="project" value="TreeGrafter"/>
</dbReference>
<evidence type="ECO:0000259" key="5">
    <source>
        <dbReference type="Pfam" id="PF02854"/>
    </source>
</evidence>
<feature type="compositionally biased region" description="Basic and acidic residues" evidence="4">
    <location>
        <begin position="56"/>
        <end position="68"/>
    </location>
</feature>
<gene>
    <name evidence="6" type="ORF">M407DRAFT_242763</name>
</gene>
<dbReference type="InterPro" id="IPR003890">
    <property type="entry name" value="MIF4G-like_typ-3"/>
</dbReference>
<dbReference type="PANTHER" id="PTHR23253">
    <property type="entry name" value="EUKARYOTIC TRANSLATION INITIATION FACTOR 4 GAMMA"/>
    <property type="match status" value="1"/>
</dbReference>
<dbReference type="OrthoDB" id="514777at2759"/>
<evidence type="ECO:0000256" key="3">
    <source>
        <dbReference type="ARBA" id="ARBA00022917"/>
    </source>
</evidence>
<feature type="domain" description="MIF4G" evidence="5">
    <location>
        <begin position="27"/>
        <end position="169"/>
    </location>
</feature>
<protein>
    <recommendedName>
        <fullName evidence="5">MIF4G domain-containing protein</fullName>
    </recommendedName>
</protein>
<dbReference type="SUPFAM" id="SSF48371">
    <property type="entry name" value="ARM repeat"/>
    <property type="match status" value="1"/>
</dbReference>
<keyword evidence="7" id="KW-1185">Reference proteome</keyword>
<dbReference type="InterPro" id="IPR016024">
    <property type="entry name" value="ARM-type_fold"/>
</dbReference>
<evidence type="ECO:0000313" key="7">
    <source>
        <dbReference type="Proteomes" id="UP000054248"/>
    </source>
</evidence>
<dbReference type="AlphaFoldDB" id="A0A0C3QP61"/>
<organism evidence="6 7">
    <name type="scientific">Tulasnella calospora MUT 4182</name>
    <dbReference type="NCBI Taxonomy" id="1051891"/>
    <lineage>
        <taxon>Eukaryota</taxon>
        <taxon>Fungi</taxon>
        <taxon>Dikarya</taxon>
        <taxon>Basidiomycota</taxon>
        <taxon>Agaricomycotina</taxon>
        <taxon>Agaricomycetes</taxon>
        <taxon>Cantharellales</taxon>
        <taxon>Tulasnellaceae</taxon>
        <taxon>Tulasnella</taxon>
    </lineage>
</organism>
<dbReference type="Pfam" id="PF02854">
    <property type="entry name" value="MIF4G"/>
    <property type="match status" value="1"/>
</dbReference>
<evidence type="ECO:0000256" key="4">
    <source>
        <dbReference type="SAM" id="MobiDB-lite"/>
    </source>
</evidence>
<name>A0A0C3QP61_9AGAM</name>
<proteinExistence type="inferred from homology"/>
<keyword evidence="3" id="KW-0648">Protein biosynthesis</keyword>
<comment type="similarity">
    <text evidence="1">Belongs to the eukaryotic initiation factor 4G family.</text>
</comment>
<reference evidence="6 7" key="1">
    <citation type="submission" date="2014-04" db="EMBL/GenBank/DDBJ databases">
        <authorList>
            <consortium name="DOE Joint Genome Institute"/>
            <person name="Kuo A."/>
            <person name="Girlanda M."/>
            <person name="Perotto S."/>
            <person name="Kohler A."/>
            <person name="Nagy L.G."/>
            <person name="Floudas D."/>
            <person name="Copeland A."/>
            <person name="Barry K.W."/>
            <person name="Cichocki N."/>
            <person name="Veneault-Fourrey C."/>
            <person name="LaButti K."/>
            <person name="Lindquist E.A."/>
            <person name="Lipzen A."/>
            <person name="Lundell T."/>
            <person name="Morin E."/>
            <person name="Murat C."/>
            <person name="Sun H."/>
            <person name="Tunlid A."/>
            <person name="Henrissat B."/>
            <person name="Grigoriev I.V."/>
            <person name="Hibbett D.S."/>
            <person name="Martin F."/>
            <person name="Nordberg H.P."/>
            <person name="Cantor M.N."/>
            <person name="Hua S.X."/>
        </authorList>
    </citation>
    <scope>NUCLEOTIDE SEQUENCE [LARGE SCALE GENOMIC DNA]</scope>
    <source>
        <strain evidence="6 7">MUT 4182</strain>
    </source>
</reference>
<evidence type="ECO:0000313" key="6">
    <source>
        <dbReference type="EMBL" id="KIO29044.1"/>
    </source>
</evidence>
<evidence type="ECO:0000256" key="2">
    <source>
        <dbReference type="ARBA" id="ARBA00022540"/>
    </source>
</evidence>
<dbReference type="HOGENOM" id="CLU_1518967_0_0_1"/>